<organism evidence="12 13">
    <name type="scientific">Allofournierella massiliensis</name>
    <dbReference type="NCBI Taxonomy" id="1650663"/>
    <lineage>
        <taxon>Bacteria</taxon>
        <taxon>Bacillati</taxon>
        <taxon>Bacillota</taxon>
        <taxon>Clostridia</taxon>
        <taxon>Eubacteriales</taxon>
        <taxon>Oscillospiraceae</taxon>
        <taxon>Allofournierella</taxon>
    </lineage>
</organism>
<keyword evidence="2 8" id="KW-0597">Phosphoprotein</keyword>
<dbReference type="AlphaFoldDB" id="A0A4R1R082"/>
<dbReference type="InterPro" id="IPR036388">
    <property type="entry name" value="WH-like_DNA-bd_sf"/>
</dbReference>
<dbReference type="SUPFAM" id="SSF52172">
    <property type="entry name" value="CheY-like"/>
    <property type="match status" value="1"/>
</dbReference>
<accession>A0A4R1R082</accession>
<keyword evidence="6" id="KW-0804">Transcription</keyword>
<evidence type="ECO:0000256" key="6">
    <source>
        <dbReference type="ARBA" id="ARBA00023163"/>
    </source>
</evidence>
<dbReference type="PROSITE" id="PS50110">
    <property type="entry name" value="RESPONSE_REGULATORY"/>
    <property type="match status" value="1"/>
</dbReference>
<dbReference type="InterPro" id="IPR001867">
    <property type="entry name" value="OmpR/PhoB-type_DNA-bd"/>
</dbReference>
<dbReference type="Pfam" id="PF00486">
    <property type="entry name" value="Trans_reg_C"/>
    <property type="match status" value="1"/>
</dbReference>
<evidence type="ECO:0000256" key="1">
    <source>
        <dbReference type="ARBA" id="ARBA00018672"/>
    </source>
</evidence>
<feature type="DNA-binding region" description="OmpR/PhoB-type" evidence="9">
    <location>
        <begin position="125"/>
        <end position="224"/>
    </location>
</feature>
<keyword evidence="3" id="KW-0902">Two-component regulatory system</keyword>
<dbReference type="GO" id="GO:0006355">
    <property type="term" value="P:regulation of DNA-templated transcription"/>
    <property type="evidence" value="ECO:0007669"/>
    <property type="project" value="InterPro"/>
</dbReference>
<dbReference type="SMART" id="SM00862">
    <property type="entry name" value="Trans_reg_C"/>
    <property type="match status" value="1"/>
</dbReference>
<evidence type="ECO:0000256" key="2">
    <source>
        <dbReference type="ARBA" id="ARBA00022553"/>
    </source>
</evidence>
<feature type="domain" description="Response regulatory" evidence="10">
    <location>
        <begin position="3"/>
        <end position="117"/>
    </location>
</feature>
<keyword evidence="5 9" id="KW-0238">DNA-binding</keyword>
<evidence type="ECO:0000313" key="13">
    <source>
        <dbReference type="Proteomes" id="UP000295184"/>
    </source>
</evidence>
<evidence type="ECO:0000256" key="4">
    <source>
        <dbReference type="ARBA" id="ARBA00023015"/>
    </source>
</evidence>
<evidence type="ECO:0000256" key="8">
    <source>
        <dbReference type="PROSITE-ProRule" id="PRU00169"/>
    </source>
</evidence>
<dbReference type="OrthoDB" id="9779174at2"/>
<evidence type="ECO:0000256" key="7">
    <source>
        <dbReference type="ARBA" id="ARBA00024867"/>
    </source>
</evidence>
<dbReference type="GO" id="GO:0000156">
    <property type="term" value="F:phosphorelay response regulator activity"/>
    <property type="evidence" value="ECO:0007669"/>
    <property type="project" value="TreeGrafter"/>
</dbReference>
<comment type="function">
    <text evidence="7">May play the central regulatory role in sporulation. It may be an element of the effector pathway responsible for the activation of sporulation genes in response to nutritional stress. Spo0A may act in concert with spo0H (a sigma factor) to control the expression of some genes that are critical to the sporulation process.</text>
</comment>
<dbReference type="Pfam" id="PF00072">
    <property type="entry name" value="Response_reg"/>
    <property type="match status" value="1"/>
</dbReference>
<keyword evidence="4" id="KW-0805">Transcription regulation</keyword>
<name>A0A4R1R082_9FIRM</name>
<evidence type="ECO:0000313" key="12">
    <source>
        <dbReference type="EMBL" id="TCL58695.1"/>
    </source>
</evidence>
<evidence type="ECO:0000256" key="5">
    <source>
        <dbReference type="ARBA" id="ARBA00023125"/>
    </source>
</evidence>
<dbReference type="PANTHER" id="PTHR48111:SF1">
    <property type="entry name" value="TWO-COMPONENT RESPONSE REGULATOR ORR33"/>
    <property type="match status" value="1"/>
</dbReference>
<dbReference type="PROSITE" id="PS51755">
    <property type="entry name" value="OMPR_PHOB"/>
    <property type="match status" value="1"/>
</dbReference>
<dbReference type="PANTHER" id="PTHR48111">
    <property type="entry name" value="REGULATOR OF RPOS"/>
    <property type="match status" value="1"/>
</dbReference>
<reference evidence="12 13" key="1">
    <citation type="submission" date="2019-03" db="EMBL/GenBank/DDBJ databases">
        <title>Genomic Encyclopedia of Type Strains, Phase IV (KMG-IV): sequencing the most valuable type-strain genomes for metagenomic binning, comparative biology and taxonomic classification.</title>
        <authorList>
            <person name="Goeker M."/>
        </authorList>
    </citation>
    <scope>NUCLEOTIDE SEQUENCE [LARGE SCALE GENOMIC DNA]</scope>
    <source>
        <strain evidence="12 13">DSM 100451</strain>
    </source>
</reference>
<dbReference type="Gene3D" id="3.40.50.2300">
    <property type="match status" value="1"/>
</dbReference>
<proteinExistence type="predicted"/>
<dbReference type="CDD" id="cd00383">
    <property type="entry name" value="trans_reg_C"/>
    <property type="match status" value="1"/>
</dbReference>
<gene>
    <name evidence="12" type="ORF">EDD77_10750</name>
</gene>
<dbReference type="RefSeq" id="WP_058962930.1">
    <property type="nucleotide sequence ID" value="NZ_CABKVM010000012.1"/>
</dbReference>
<comment type="caution">
    <text evidence="12">The sequence shown here is derived from an EMBL/GenBank/DDBJ whole genome shotgun (WGS) entry which is preliminary data.</text>
</comment>
<dbReference type="InterPro" id="IPR039420">
    <property type="entry name" value="WalR-like"/>
</dbReference>
<dbReference type="STRING" id="1650663.GCA_001486665_00407"/>
<dbReference type="Proteomes" id="UP000295184">
    <property type="component" value="Unassembled WGS sequence"/>
</dbReference>
<protein>
    <recommendedName>
        <fullName evidence="1">Stage 0 sporulation protein A homolog</fullName>
    </recommendedName>
</protein>
<dbReference type="SMART" id="SM00448">
    <property type="entry name" value="REC"/>
    <property type="match status" value="1"/>
</dbReference>
<evidence type="ECO:0000256" key="9">
    <source>
        <dbReference type="PROSITE-ProRule" id="PRU01091"/>
    </source>
</evidence>
<dbReference type="InterPro" id="IPR011006">
    <property type="entry name" value="CheY-like_superfamily"/>
</dbReference>
<dbReference type="GO" id="GO:0032993">
    <property type="term" value="C:protein-DNA complex"/>
    <property type="evidence" value="ECO:0007669"/>
    <property type="project" value="TreeGrafter"/>
</dbReference>
<dbReference type="GO" id="GO:0005829">
    <property type="term" value="C:cytosol"/>
    <property type="evidence" value="ECO:0007669"/>
    <property type="project" value="TreeGrafter"/>
</dbReference>
<feature type="domain" description="OmpR/PhoB-type" evidence="11">
    <location>
        <begin position="125"/>
        <end position="224"/>
    </location>
</feature>
<evidence type="ECO:0000256" key="3">
    <source>
        <dbReference type="ARBA" id="ARBA00023012"/>
    </source>
</evidence>
<dbReference type="Gene3D" id="6.10.250.690">
    <property type="match status" value="1"/>
</dbReference>
<evidence type="ECO:0000259" key="11">
    <source>
        <dbReference type="PROSITE" id="PS51755"/>
    </source>
</evidence>
<dbReference type="GO" id="GO:0000976">
    <property type="term" value="F:transcription cis-regulatory region binding"/>
    <property type="evidence" value="ECO:0007669"/>
    <property type="project" value="TreeGrafter"/>
</dbReference>
<dbReference type="Gene3D" id="1.10.10.10">
    <property type="entry name" value="Winged helix-like DNA-binding domain superfamily/Winged helix DNA-binding domain"/>
    <property type="match status" value="1"/>
</dbReference>
<dbReference type="InterPro" id="IPR001789">
    <property type="entry name" value="Sig_transdc_resp-reg_receiver"/>
</dbReference>
<sequence>METILLVEDDAALSEGIALAFSQQPYEFVRCATLAEARRALQTRVFSLILLDLGLPDGNGLELCRQLRDRRDPVPVLFLTANDTEYSEVAALEAGGDDYITKPFSLAVLRARVTAALRRRVPAGPELVEIGPFRFDFARLRFEKQGVEVVLSRTEQRLLQLLVKNRGQIVPRDTLLDQVWDGGEFVDENTLSVAVRRLRAKLEDDPRSPRYIQTVYGVGYIWKGNGDE</sequence>
<feature type="modified residue" description="4-aspartylphosphate" evidence="8">
    <location>
        <position position="52"/>
    </location>
</feature>
<evidence type="ECO:0000259" key="10">
    <source>
        <dbReference type="PROSITE" id="PS50110"/>
    </source>
</evidence>
<dbReference type="EMBL" id="SLUM01000007">
    <property type="protein sequence ID" value="TCL58695.1"/>
    <property type="molecule type" value="Genomic_DNA"/>
</dbReference>
<dbReference type="GeneID" id="97380280"/>